<feature type="domain" description="MmgE/PrpD C-terminal" evidence="3">
    <location>
        <begin position="267"/>
        <end position="426"/>
    </location>
</feature>
<dbReference type="Gene3D" id="3.30.1330.120">
    <property type="entry name" value="2-methylcitrate dehydratase PrpD"/>
    <property type="match status" value="1"/>
</dbReference>
<accession>A0A916U3T0</accession>
<dbReference type="Pfam" id="PF03972">
    <property type="entry name" value="MmgE_PrpD_N"/>
    <property type="match status" value="1"/>
</dbReference>
<organism evidence="4 5">
    <name type="scientific">Chelatococcus reniformis</name>
    <dbReference type="NCBI Taxonomy" id="1494448"/>
    <lineage>
        <taxon>Bacteria</taxon>
        <taxon>Pseudomonadati</taxon>
        <taxon>Pseudomonadota</taxon>
        <taxon>Alphaproteobacteria</taxon>
        <taxon>Hyphomicrobiales</taxon>
        <taxon>Chelatococcaceae</taxon>
        <taxon>Chelatococcus</taxon>
    </lineage>
</organism>
<dbReference type="EMBL" id="BMGG01000003">
    <property type="protein sequence ID" value="GGC59533.1"/>
    <property type="molecule type" value="Genomic_DNA"/>
</dbReference>
<dbReference type="InterPro" id="IPR042188">
    <property type="entry name" value="MmgE/PrpD_sf_2"/>
</dbReference>
<dbReference type="InterPro" id="IPR045337">
    <property type="entry name" value="MmgE_PrpD_C"/>
</dbReference>
<evidence type="ECO:0000259" key="2">
    <source>
        <dbReference type="Pfam" id="PF03972"/>
    </source>
</evidence>
<evidence type="ECO:0008006" key="6">
    <source>
        <dbReference type="Google" id="ProtNLM"/>
    </source>
</evidence>
<dbReference type="InterPro" id="IPR036148">
    <property type="entry name" value="MmgE/PrpD_sf"/>
</dbReference>
<evidence type="ECO:0000256" key="1">
    <source>
        <dbReference type="ARBA" id="ARBA00006174"/>
    </source>
</evidence>
<feature type="domain" description="MmgE/PrpD N-terminal" evidence="2">
    <location>
        <begin position="11"/>
        <end position="245"/>
    </location>
</feature>
<comment type="similarity">
    <text evidence="1">Belongs to the PrpD family.</text>
</comment>
<dbReference type="RefSeq" id="WP_188608818.1">
    <property type="nucleotide sequence ID" value="NZ_BMGG01000003.1"/>
</dbReference>
<dbReference type="InterPro" id="IPR005656">
    <property type="entry name" value="MmgE_PrpD"/>
</dbReference>
<gene>
    <name evidence="4" type="ORF">GCM10010994_17840</name>
</gene>
<reference evidence="4" key="1">
    <citation type="journal article" date="2014" name="Int. J. Syst. Evol. Microbiol.">
        <title>Complete genome sequence of Corynebacterium casei LMG S-19264T (=DSM 44701T), isolated from a smear-ripened cheese.</title>
        <authorList>
            <consortium name="US DOE Joint Genome Institute (JGI-PGF)"/>
            <person name="Walter F."/>
            <person name="Albersmeier A."/>
            <person name="Kalinowski J."/>
            <person name="Ruckert C."/>
        </authorList>
    </citation>
    <scope>NUCLEOTIDE SEQUENCE</scope>
    <source>
        <strain evidence="4">CGMCC 1.12919</strain>
    </source>
</reference>
<proteinExistence type="inferred from homology"/>
<keyword evidence="5" id="KW-1185">Reference proteome</keyword>
<dbReference type="GO" id="GO:0016829">
    <property type="term" value="F:lyase activity"/>
    <property type="evidence" value="ECO:0007669"/>
    <property type="project" value="InterPro"/>
</dbReference>
<dbReference type="PANTHER" id="PTHR16943">
    <property type="entry name" value="2-METHYLCITRATE DEHYDRATASE-RELATED"/>
    <property type="match status" value="1"/>
</dbReference>
<evidence type="ECO:0000259" key="3">
    <source>
        <dbReference type="Pfam" id="PF19305"/>
    </source>
</evidence>
<dbReference type="Pfam" id="PF19305">
    <property type="entry name" value="MmgE_PrpD_C"/>
    <property type="match status" value="1"/>
</dbReference>
<dbReference type="Gene3D" id="1.10.4100.10">
    <property type="entry name" value="2-methylcitrate dehydratase PrpD"/>
    <property type="match status" value="1"/>
</dbReference>
<dbReference type="InterPro" id="IPR042183">
    <property type="entry name" value="MmgE/PrpD_sf_1"/>
</dbReference>
<evidence type="ECO:0000313" key="4">
    <source>
        <dbReference type="EMBL" id="GGC59533.1"/>
    </source>
</evidence>
<sequence length="444" mass="45612">MSAHPSSQYTRRLARHVLSYRDAELPAAALTVARQCILDWFAVTLAGLEEPVARLLRDEVTPGSAGAATIVGTSIRCAPADAALVNGATSHALDYDDVHPLVGHPTVAVLPAALAVAEAQGRSGAELLRAFVAGYEAAAAVGTLVMPSHYDRGFHSTGTVGSFGAAAAAGLLLGLDEAQMATALGLAGTQAAGLKSMFGTMAKPLHAGKAASNGVLAARLAARGFTAHPALLDVAQGFVATQSDGPGEGIEIAPPGERVVGTLFKFHAACFLTHSTIEAVNDIRRAHSFAAEDIAAIDLHVPAAHLGVCNIPSPMTGLEVKFSLRHTAALAARGDDTAAIGTYSDRCARDPALVALRERITVHGDLPPRAVAEARIAMRSGTVHVGQVDVSVADTDLGRQGERLTAKFRSLAGAAVGEGRSERLRARIAALGATETIGELVTLA</sequence>
<reference evidence="4" key="2">
    <citation type="submission" date="2020-09" db="EMBL/GenBank/DDBJ databases">
        <authorList>
            <person name="Sun Q."/>
            <person name="Zhou Y."/>
        </authorList>
    </citation>
    <scope>NUCLEOTIDE SEQUENCE</scope>
    <source>
        <strain evidence="4">CGMCC 1.12919</strain>
    </source>
</reference>
<protein>
    <recommendedName>
        <fullName evidence="6">MmgE/PrpD family protein</fullName>
    </recommendedName>
</protein>
<dbReference type="InterPro" id="IPR045336">
    <property type="entry name" value="MmgE_PrpD_N"/>
</dbReference>
<name>A0A916U3T0_9HYPH</name>
<dbReference type="PANTHER" id="PTHR16943:SF8">
    <property type="entry name" value="2-METHYLCITRATE DEHYDRATASE"/>
    <property type="match status" value="1"/>
</dbReference>
<comment type="caution">
    <text evidence="4">The sequence shown here is derived from an EMBL/GenBank/DDBJ whole genome shotgun (WGS) entry which is preliminary data.</text>
</comment>
<dbReference type="SUPFAM" id="SSF103378">
    <property type="entry name" value="2-methylcitrate dehydratase PrpD"/>
    <property type="match status" value="1"/>
</dbReference>
<dbReference type="AlphaFoldDB" id="A0A916U3T0"/>
<dbReference type="Proteomes" id="UP000637002">
    <property type="component" value="Unassembled WGS sequence"/>
</dbReference>
<evidence type="ECO:0000313" key="5">
    <source>
        <dbReference type="Proteomes" id="UP000637002"/>
    </source>
</evidence>